<dbReference type="InParanoid" id="A0A2V0NKR2"/>
<evidence type="ECO:0000256" key="2">
    <source>
        <dbReference type="ARBA" id="ARBA00010441"/>
    </source>
</evidence>
<dbReference type="GO" id="GO:0008654">
    <property type="term" value="P:phospholipid biosynthetic process"/>
    <property type="evidence" value="ECO:0007669"/>
    <property type="project" value="InterPro"/>
</dbReference>
<feature type="transmembrane region" description="Helical" evidence="6">
    <location>
        <begin position="48"/>
        <end position="68"/>
    </location>
</feature>
<dbReference type="GO" id="GO:0016780">
    <property type="term" value="F:phosphotransferase activity, for other substituted phosphate groups"/>
    <property type="evidence" value="ECO:0007669"/>
    <property type="project" value="InterPro"/>
</dbReference>
<evidence type="ECO:0000256" key="6">
    <source>
        <dbReference type="SAM" id="Phobius"/>
    </source>
</evidence>
<dbReference type="InterPro" id="IPR043130">
    <property type="entry name" value="CDP-OH_PTrfase_TM_dom"/>
</dbReference>
<feature type="transmembrane region" description="Helical" evidence="6">
    <location>
        <begin position="80"/>
        <end position="98"/>
    </location>
</feature>
<evidence type="ECO:0000313" key="8">
    <source>
        <dbReference type="Proteomes" id="UP000247498"/>
    </source>
</evidence>
<dbReference type="PANTHER" id="PTHR10414:SF37">
    <property type="entry name" value="BB IN A BOXCAR, ISOFORM C"/>
    <property type="match status" value="1"/>
</dbReference>
<dbReference type="PIRSF" id="PIRSF015665">
    <property type="entry name" value="CHOPT"/>
    <property type="match status" value="1"/>
</dbReference>
<proteinExistence type="inferred from homology"/>
<dbReference type="EMBL" id="BDRX01000002">
    <property type="protein sequence ID" value="GBF87918.1"/>
    <property type="molecule type" value="Genomic_DNA"/>
</dbReference>
<dbReference type="InterPro" id="IPR000462">
    <property type="entry name" value="CDP-OH_P_trans"/>
</dbReference>
<dbReference type="AlphaFoldDB" id="A0A2V0NKR2"/>
<keyword evidence="6" id="KW-0812">Transmembrane</keyword>
<evidence type="ECO:0000256" key="3">
    <source>
        <dbReference type="ARBA" id="ARBA00022679"/>
    </source>
</evidence>
<comment type="subcellular location">
    <subcellularLocation>
        <location evidence="1">Membrane</location>
    </subcellularLocation>
</comment>
<evidence type="ECO:0000256" key="4">
    <source>
        <dbReference type="ARBA" id="ARBA00023136"/>
    </source>
</evidence>
<dbReference type="FunCoup" id="A0A2V0NKR2">
    <property type="interactions" value="2180"/>
</dbReference>
<comment type="similarity">
    <text evidence="2 5">Belongs to the CDP-alcohol phosphatidyltransferase class-I family.</text>
</comment>
<dbReference type="OrthoDB" id="196717at2759"/>
<dbReference type="STRING" id="307507.A0A2V0NKR2"/>
<accession>A0A2V0NKR2</accession>
<dbReference type="PANTHER" id="PTHR10414">
    <property type="entry name" value="ETHANOLAMINEPHOSPHOTRANSFERASE"/>
    <property type="match status" value="1"/>
</dbReference>
<feature type="transmembrane region" description="Helical" evidence="6">
    <location>
        <begin position="320"/>
        <end position="339"/>
    </location>
</feature>
<protein>
    <submittedName>
        <fullName evidence="7">CDP-Ethanolamine:DAG ethanolamine phosphotransferase</fullName>
    </submittedName>
</protein>
<dbReference type="PROSITE" id="PS00379">
    <property type="entry name" value="CDP_ALCOHOL_P_TRANSF"/>
    <property type="match status" value="1"/>
</dbReference>
<dbReference type="Pfam" id="PF01066">
    <property type="entry name" value="CDP-OH_P_transf"/>
    <property type="match status" value="1"/>
</dbReference>
<keyword evidence="6" id="KW-1133">Transmembrane helix</keyword>
<name>A0A2V0NKR2_9CHLO</name>
<evidence type="ECO:0000256" key="5">
    <source>
        <dbReference type="RuleBase" id="RU003750"/>
    </source>
</evidence>
<feature type="transmembrane region" description="Helical" evidence="6">
    <location>
        <begin position="263"/>
        <end position="284"/>
    </location>
</feature>
<feature type="transmembrane region" description="Helical" evidence="6">
    <location>
        <begin position="180"/>
        <end position="199"/>
    </location>
</feature>
<evidence type="ECO:0000256" key="1">
    <source>
        <dbReference type="ARBA" id="ARBA00004370"/>
    </source>
</evidence>
<feature type="transmembrane region" description="Helical" evidence="6">
    <location>
        <begin position="219"/>
        <end position="242"/>
    </location>
</feature>
<evidence type="ECO:0000313" key="7">
    <source>
        <dbReference type="EMBL" id="GBF87918.1"/>
    </source>
</evidence>
<feature type="transmembrane region" description="Helical" evidence="6">
    <location>
        <begin position="290"/>
        <end position="308"/>
    </location>
</feature>
<keyword evidence="4 6" id="KW-0472">Membrane</keyword>
<dbReference type="InterPro" id="IPR014472">
    <property type="entry name" value="CHOPT"/>
</dbReference>
<feature type="transmembrane region" description="Helical" evidence="6">
    <location>
        <begin position="345"/>
        <end position="367"/>
    </location>
</feature>
<reference evidence="7 8" key="1">
    <citation type="journal article" date="2018" name="Sci. Rep.">
        <title>Raphidocelis subcapitata (=Pseudokirchneriella subcapitata) provides an insight into genome evolution and environmental adaptations in the Sphaeropleales.</title>
        <authorList>
            <person name="Suzuki S."/>
            <person name="Yamaguchi H."/>
            <person name="Nakajima N."/>
            <person name="Kawachi M."/>
        </authorList>
    </citation>
    <scope>NUCLEOTIDE SEQUENCE [LARGE SCALE GENOMIC DNA]</scope>
    <source>
        <strain evidence="7 8">NIES-35</strain>
    </source>
</reference>
<dbReference type="InterPro" id="IPR048254">
    <property type="entry name" value="CDP_ALCOHOL_P_TRANSF_CS"/>
</dbReference>
<keyword evidence="8" id="KW-1185">Reference proteome</keyword>
<comment type="caution">
    <text evidence="7">The sequence shown here is derived from an EMBL/GenBank/DDBJ whole genome shotgun (WGS) entry which is preliminary data.</text>
</comment>
<dbReference type="Proteomes" id="UP000247498">
    <property type="component" value="Unassembled WGS sequence"/>
</dbReference>
<gene>
    <name evidence="7" type="ORF">Rsub_00630</name>
</gene>
<organism evidence="7 8">
    <name type="scientific">Raphidocelis subcapitata</name>
    <dbReference type="NCBI Taxonomy" id="307507"/>
    <lineage>
        <taxon>Eukaryota</taxon>
        <taxon>Viridiplantae</taxon>
        <taxon>Chlorophyta</taxon>
        <taxon>core chlorophytes</taxon>
        <taxon>Chlorophyceae</taxon>
        <taxon>CS clade</taxon>
        <taxon>Sphaeropleales</taxon>
        <taxon>Selenastraceae</taxon>
        <taxon>Raphidocelis</taxon>
    </lineage>
</organism>
<dbReference type="GO" id="GO:0016020">
    <property type="term" value="C:membrane"/>
    <property type="evidence" value="ECO:0007669"/>
    <property type="project" value="UniProtKB-SubCell"/>
</dbReference>
<dbReference type="Gene3D" id="1.20.120.1760">
    <property type="match status" value="1"/>
</dbReference>
<sequence length="397" mass="43449">MPYLSRRALEGLRAYEYKPAGYTYLDKIHAPFYNWCVERLPMWLAPNLITLTGTIGLVIAYCVSAWYSPDFAADPDPPRWVFLLSAVAVVAYVHLDCLDGKQARRTKSSSPLGQLFDHGCDALSVNLLLANIGVSLSMPCSWAHGLGNFGVMLTWILAQWEEYHTSIMLYGNSFYGVLEANYCIAAVHLVTFVAGPQLWRLPATAILPLKILEGVQLNSLLITMMVFVGSYQGLCNMYRVFFSFDHRTLTAKEAGHKQLGLRAAVLQFIAIVAPLAISTVWLWAPTTEPFLCRATSINVGLVYALMASRLIMAHMCKEPFAPPLLMIAGMAVGAANSRLRLASPLALTVALDAVALLAYLHYVLSVINEICAFLGIRCLSLQRPAAAAGAAAEDKAD</sequence>
<keyword evidence="3 5" id="KW-0808">Transferase</keyword>